<proteinExistence type="predicted"/>
<organism evidence="2 3">
    <name type="scientific">Candidatus Uhrbacteria bacterium CG22_combo_CG10-13_8_21_14_all_47_17</name>
    <dbReference type="NCBI Taxonomy" id="1975041"/>
    <lineage>
        <taxon>Bacteria</taxon>
        <taxon>Candidatus Uhriibacteriota</taxon>
    </lineage>
</organism>
<keyword evidence="1" id="KW-0812">Transmembrane</keyword>
<keyword evidence="1" id="KW-1133">Transmembrane helix</keyword>
<dbReference type="Proteomes" id="UP000231581">
    <property type="component" value="Unassembled WGS sequence"/>
</dbReference>
<evidence type="ECO:0000313" key="2">
    <source>
        <dbReference type="EMBL" id="PIP60595.1"/>
    </source>
</evidence>
<feature type="transmembrane region" description="Helical" evidence="1">
    <location>
        <begin position="133"/>
        <end position="153"/>
    </location>
</feature>
<evidence type="ECO:0000256" key="1">
    <source>
        <dbReference type="SAM" id="Phobius"/>
    </source>
</evidence>
<sequence>MFITTHAAIGAFIGEQLPTHPYIAFAFGAISHFLVDIIPHGDTQLYKDYTAGKKVRSSIAYTVIDAVLAIFLILFFLNTVTSDAKFAVTMGIVGSILPDLIVGVYEVSRVTWLKWFHRLHFFFHNMISDTRDISFASGLGMQLVFLAVLLSFLT</sequence>
<feature type="transmembrane region" description="Helical" evidence="1">
    <location>
        <begin position="86"/>
        <end position="112"/>
    </location>
</feature>
<keyword evidence="1" id="KW-0472">Membrane</keyword>
<dbReference type="EMBL" id="PCSZ01000050">
    <property type="protein sequence ID" value="PIP60595.1"/>
    <property type="molecule type" value="Genomic_DNA"/>
</dbReference>
<comment type="caution">
    <text evidence="2">The sequence shown here is derived from an EMBL/GenBank/DDBJ whole genome shotgun (WGS) entry which is preliminary data.</text>
</comment>
<feature type="transmembrane region" description="Helical" evidence="1">
    <location>
        <begin position="20"/>
        <end position="38"/>
    </location>
</feature>
<reference evidence="2 3" key="1">
    <citation type="submission" date="2017-09" db="EMBL/GenBank/DDBJ databases">
        <title>Depth-based differentiation of microbial function through sediment-hosted aquifers and enrichment of novel symbionts in the deep terrestrial subsurface.</title>
        <authorList>
            <person name="Probst A.J."/>
            <person name="Ladd B."/>
            <person name="Jarett J.K."/>
            <person name="Geller-Mcgrath D.E."/>
            <person name="Sieber C.M."/>
            <person name="Emerson J.B."/>
            <person name="Anantharaman K."/>
            <person name="Thomas B.C."/>
            <person name="Malmstrom R."/>
            <person name="Stieglmeier M."/>
            <person name="Klingl A."/>
            <person name="Woyke T."/>
            <person name="Ryan C.M."/>
            <person name="Banfield J.F."/>
        </authorList>
    </citation>
    <scope>NUCLEOTIDE SEQUENCE [LARGE SCALE GENOMIC DNA]</scope>
    <source>
        <strain evidence="2">CG22_combo_CG10-13_8_21_14_all_47_17</strain>
    </source>
</reference>
<dbReference type="AlphaFoldDB" id="A0A2H0BSE3"/>
<feature type="transmembrane region" description="Helical" evidence="1">
    <location>
        <begin position="59"/>
        <end position="80"/>
    </location>
</feature>
<gene>
    <name evidence="2" type="ORF">COX00_02615</name>
</gene>
<name>A0A2H0BSE3_9BACT</name>
<accession>A0A2H0BSE3</accession>
<evidence type="ECO:0000313" key="3">
    <source>
        <dbReference type="Proteomes" id="UP000231581"/>
    </source>
</evidence>
<protein>
    <submittedName>
        <fullName evidence="2">Uncharacterized protein</fullName>
    </submittedName>
</protein>